<dbReference type="FunFam" id="2.120.10.30:FF:000004">
    <property type="entry name" value="Tripartite motif containing 2"/>
    <property type="match status" value="1"/>
</dbReference>
<comment type="similarity">
    <text evidence="3">Belongs to the TRIM/RBCC family.</text>
</comment>
<feature type="domain" description="RING-type" evidence="21">
    <location>
        <begin position="34"/>
        <end position="75"/>
    </location>
</feature>
<dbReference type="Gene3D" id="2.120.10.30">
    <property type="entry name" value="TolB, C-terminal domain"/>
    <property type="match status" value="2"/>
</dbReference>
<evidence type="ECO:0000256" key="2">
    <source>
        <dbReference type="ARBA" id="ARBA00004906"/>
    </source>
</evidence>
<feature type="repeat" description="NHL" evidence="19">
    <location>
        <begin position="481"/>
        <end position="524"/>
    </location>
</feature>
<evidence type="ECO:0000256" key="3">
    <source>
        <dbReference type="ARBA" id="ARBA00008518"/>
    </source>
</evidence>
<comment type="caution">
    <text evidence="22">The sequence shown here is derived from an EMBL/GenBank/DDBJ whole genome shotgun (WGS) entry which is preliminary data.</text>
</comment>
<evidence type="ECO:0000256" key="12">
    <source>
        <dbReference type="ARBA" id="ARBA00022843"/>
    </source>
</evidence>
<evidence type="ECO:0000256" key="20">
    <source>
        <dbReference type="SAM" id="MobiDB-lite"/>
    </source>
</evidence>
<evidence type="ECO:0000256" key="9">
    <source>
        <dbReference type="ARBA" id="ARBA00022771"/>
    </source>
</evidence>
<dbReference type="Pfam" id="PF00630">
    <property type="entry name" value="Filamin"/>
    <property type="match status" value="1"/>
</dbReference>
<dbReference type="EMBL" id="WEKY01011530">
    <property type="protein sequence ID" value="NWI37657.1"/>
    <property type="molecule type" value="Genomic_DNA"/>
</dbReference>
<dbReference type="CDD" id="cd16767">
    <property type="entry name" value="RING-HC_TRIM2"/>
    <property type="match status" value="1"/>
</dbReference>
<keyword evidence="11" id="KW-0862">Zinc</keyword>
<feature type="repeat" description="NHL" evidence="19">
    <location>
        <begin position="664"/>
        <end position="707"/>
    </location>
</feature>
<dbReference type="Proteomes" id="UP000631391">
    <property type="component" value="Unassembled WGS sequence"/>
</dbReference>
<keyword evidence="8" id="KW-0677">Repeat</keyword>
<feature type="repeat" description="NHL" evidence="19">
    <location>
        <begin position="708"/>
        <end position="751"/>
    </location>
</feature>
<evidence type="ECO:0000256" key="10">
    <source>
        <dbReference type="ARBA" id="ARBA00022786"/>
    </source>
</evidence>
<evidence type="ECO:0000259" key="21">
    <source>
        <dbReference type="PROSITE" id="PS50089"/>
    </source>
</evidence>
<dbReference type="InterPro" id="IPR050952">
    <property type="entry name" value="TRIM-NHL_E3_ligases"/>
</dbReference>
<evidence type="ECO:0000313" key="23">
    <source>
        <dbReference type="Proteomes" id="UP000631391"/>
    </source>
</evidence>
<dbReference type="GO" id="GO:0043161">
    <property type="term" value="P:proteasome-mediated ubiquitin-dependent protein catabolic process"/>
    <property type="evidence" value="ECO:0007669"/>
    <property type="project" value="TreeGrafter"/>
</dbReference>
<sequence>KGAGPICQWSRMASEGSNIPSPVVRQIDKQFLICSICLDRYKNPKVLPCLHTFCERCLQNYIPAHSLTLSCPVCRQTSILPEKGVSALQNNFFITNLMDVLQRTPDNSIEESSILETVTAVAAGKPLSCPNHDGNVSEMASCAIVVLTFVHSVLIAKDFVLSLSPSVTHEPGFHPVNEKLKALKNSEKNTFRIQCHYIVCLSKGRIFHSNKYIQSLSLHQLKCFKNIYFTVMIYKITSLIHSHVLQTQLDTLLEGQESIKSCSNFTAQALNHGTETEVLLVKKQMSDKLNELAERDFPLQPRENDQLDFIVETEGLKKSIHNLGTILTTNAVASETVATGEGLRQTVIGQPMSVTITTKDKDGELCKSGNAYLTAELSTPDGSVADGEILDNKNGTYEFLYTVQKEGDFTLSLRLYDQHIKGSPFKLKVVRSADVSPTTEGVKRRVKSPGSGHVKQKAVKRPASMYSTGKRKENPIEDDLIFRIGTKGRNKGEFTNLQGVAASTNGKILIADSNNQCVQIFSNDGQFKSRFGIRGRSPGQLQRPTGVAVHPSGDIIIADYDNKWVSIFSSDGKFKAKIGSGKLMGPKGVSVDRNGHIIVVDNKACCVFIFQPNGKIVTRFGSRGNGDKQFAGPHFAAVNSNNEIIITDFHNHSVKVFNQEGEFMLKFGSNGEGNGQFNAPTGVAVDSNGNIIVADWGNSRIQVFDGSGSFLSYINTSADPLYGPQGLALTSDGHVVVADSGNHCFKVYRYLQ</sequence>
<accession>A0A851B1Q9</accession>
<comment type="catalytic activity">
    <reaction evidence="1">
        <text>S-ubiquitinyl-[E2 ubiquitin-conjugating enzyme]-L-cysteine + [acceptor protein]-L-lysine = [E2 ubiquitin-conjugating enzyme]-L-cysteine + N(6)-ubiquitinyl-[acceptor protein]-L-lysine.</text>
        <dbReference type="EC" id="2.3.2.27"/>
    </reaction>
</comment>
<dbReference type="InterPro" id="IPR013083">
    <property type="entry name" value="Znf_RING/FYVE/PHD"/>
</dbReference>
<dbReference type="SMART" id="SM00557">
    <property type="entry name" value="IG_FLMN"/>
    <property type="match status" value="1"/>
</dbReference>
<dbReference type="Gene3D" id="2.60.40.10">
    <property type="entry name" value="Immunoglobulins"/>
    <property type="match status" value="1"/>
</dbReference>
<dbReference type="InterPro" id="IPR001258">
    <property type="entry name" value="NHL_repeat"/>
</dbReference>
<evidence type="ECO:0000256" key="5">
    <source>
        <dbReference type="ARBA" id="ARBA00022553"/>
    </source>
</evidence>
<evidence type="ECO:0000256" key="4">
    <source>
        <dbReference type="ARBA" id="ARBA00012483"/>
    </source>
</evidence>
<feature type="non-terminal residue" evidence="22">
    <location>
        <position position="1"/>
    </location>
</feature>
<comment type="pathway">
    <text evidence="2">Protein modification; protein ubiquitination.</text>
</comment>
<feature type="repeat" description="NHL" evidence="19">
    <location>
        <begin position="617"/>
        <end position="660"/>
    </location>
</feature>
<dbReference type="InterPro" id="IPR017868">
    <property type="entry name" value="Filamin/ABP280_repeat-like"/>
</dbReference>
<dbReference type="SUPFAM" id="SSF101898">
    <property type="entry name" value="NHL repeat"/>
    <property type="match status" value="1"/>
</dbReference>
<dbReference type="InterPro" id="IPR027370">
    <property type="entry name" value="Znf-RING_euk"/>
</dbReference>
<dbReference type="SUPFAM" id="SSF81296">
    <property type="entry name" value="E set domains"/>
    <property type="match status" value="1"/>
</dbReference>
<feature type="repeat" description="NHL" evidence="19">
    <location>
        <begin position="528"/>
        <end position="571"/>
    </location>
</feature>
<dbReference type="Pfam" id="PF01436">
    <property type="entry name" value="NHL"/>
    <property type="match status" value="6"/>
</dbReference>
<feature type="repeat" description="NHL" evidence="19">
    <location>
        <begin position="572"/>
        <end position="613"/>
    </location>
</feature>
<keyword evidence="10" id="KW-0833">Ubl conjugation pathway</keyword>
<evidence type="ECO:0000313" key="22">
    <source>
        <dbReference type="EMBL" id="NWI37657.1"/>
    </source>
</evidence>
<evidence type="ECO:0000256" key="13">
    <source>
        <dbReference type="ARBA" id="ARBA00039484"/>
    </source>
</evidence>
<dbReference type="FunFam" id="2.120.10.30:FF:000007">
    <property type="entry name" value="Putative tripartite motif-containing protein 2"/>
    <property type="match status" value="1"/>
</dbReference>
<evidence type="ECO:0000256" key="18">
    <source>
        <dbReference type="PROSITE-ProRule" id="PRU00175"/>
    </source>
</evidence>
<dbReference type="InterPro" id="IPR001841">
    <property type="entry name" value="Znf_RING"/>
</dbReference>
<keyword evidence="9 18" id="KW-0863">Zinc-finger</keyword>
<evidence type="ECO:0000256" key="16">
    <source>
        <dbReference type="ARBA" id="ARBA00046514"/>
    </source>
</evidence>
<dbReference type="EC" id="2.3.2.27" evidence="4"/>
<evidence type="ECO:0000256" key="19">
    <source>
        <dbReference type="PROSITE-ProRule" id="PRU00504"/>
    </source>
</evidence>
<keyword evidence="12" id="KW-0832">Ubl conjugation</keyword>
<dbReference type="PROSITE" id="PS50194">
    <property type="entry name" value="FILAMIN_REPEAT"/>
    <property type="match status" value="1"/>
</dbReference>
<keyword evidence="23" id="KW-1185">Reference proteome</keyword>
<dbReference type="PANTHER" id="PTHR24104:SF58">
    <property type="entry name" value="TRIPARTITE MOTIF-CONTAINING PROTEIN 2"/>
    <property type="match status" value="1"/>
</dbReference>
<dbReference type="InterPro" id="IPR057750">
    <property type="entry name" value="TRIM2/3_C"/>
</dbReference>
<evidence type="ECO:0000256" key="15">
    <source>
        <dbReference type="ARBA" id="ARBA00043214"/>
    </source>
</evidence>
<evidence type="ECO:0000256" key="7">
    <source>
        <dbReference type="ARBA" id="ARBA00022723"/>
    </source>
</evidence>
<evidence type="ECO:0000256" key="11">
    <source>
        <dbReference type="ARBA" id="ARBA00022833"/>
    </source>
</evidence>
<dbReference type="InterPro" id="IPR014756">
    <property type="entry name" value="Ig_E-set"/>
</dbReference>
<dbReference type="CDD" id="cd14960">
    <property type="entry name" value="NHL_TRIM2_like"/>
    <property type="match status" value="1"/>
</dbReference>
<protein>
    <recommendedName>
        <fullName evidence="13">Tripartite motif-containing protein 2</fullName>
        <ecNumber evidence="4">2.3.2.27</ecNumber>
    </recommendedName>
    <alternativeName>
        <fullName evidence="14">E3 ubiquitin-protein ligase TRIM2</fullName>
    </alternativeName>
    <alternativeName>
        <fullName evidence="15">RING-type E3 ubiquitin transferase TRIM2</fullName>
    </alternativeName>
</protein>
<dbReference type="PROSITE" id="PS51125">
    <property type="entry name" value="NHL"/>
    <property type="match status" value="6"/>
</dbReference>
<comment type="subunit">
    <text evidence="16">Forms homooligomers. Interacts with TRIM3; this interaction reduces TRIM2 activity. Interacts with myosin V; myosin V may not be a substrate for ubiquitination. Interacts with NEFL. Interacts with phosphorylated BCL2L11. Interacts with SIRPA.</text>
</comment>
<dbReference type="InterPro" id="IPR013783">
    <property type="entry name" value="Ig-like_fold"/>
</dbReference>
<evidence type="ECO:0000256" key="8">
    <source>
        <dbReference type="ARBA" id="ARBA00022737"/>
    </source>
</evidence>
<feature type="repeat" description="Filamin" evidence="17">
    <location>
        <begin position="328"/>
        <end position="429"/>
    </location>
</feature>
<dbReference type="InterPro" id="IPR011042">
    <property type="entry name" value="6-blade_b-propeller_TolB-like"/>
</dbReference>
<feature type="region of interest" description="Disordered" evidence="20">
    <location>
        <begin position="438"/>
        <end position="470"/>
    </location>
</feature>
<proteinExistence type="inferred from homology"/>
<gene>
    <name evidence="22" type="primary">Trim2</name>
    <name evidence="22" type="ORF">PICGYM_R05155</name>
</gene>
<dbReference type="InterPro" id="IPR001298">
    <property type="entry name" value="Filamin/ABP280_rpt"/>
</dbReference>
<dbReference type="Pfam" id="PF13445">
    <property type="entry name" value="zf-RING_UBOX"/>
    <property type="match status" value="1"/>
</dbReference>
<dbReference type="InterPro" id="IPR017907">
    <property type="entry name" value="Znf_RING_CS"/>
</dbReference>
<dbReference type="SUPFAM" id="SSF57850">
    <property type="entry name" value="RING/U-box"/>
    <property type="match status" value="1"/>
</dbReference>
<dbReference type="AlphaFoldDB" id="A0A851B1Q9"/>
<dbReference type="SMART" id="SM00184">
    <property type="entry name" value="RING"/>
    <property type="match status" value="1"/>
</dbReference>
<keyword evidence="7" id="KW-0479">Metal-binding</keyword>
<dbReference type="GO" id="GO:0000209">
    <property type="term" value="P:protein polyubiquitination"/>
    <property type="evidence" value="ECO:0007669"/>
    <property type="project" value="TreeGrafter"/>
</dbReference>
<dbReference type="GO" id="GO:0008270">
    <property type="term" value="F:zinc ion binding"/>
    <property type="evidence" value="ECO:0007669"/>
    <property type="project" value="UniProtKB-KW"/>
</dbReference>
<dbReference type="PANTHER" id="PTHR24104">
    <property type="entry name" value="E3 UBIQUITIN-PROTEIN LIGASE NHLRC1-RELATED"/>
    <property type="match status" value="1"/>
</dbReference>
<reference evidence="22" key="1">
    <citation type="submission" date="2019-10" db="EMBL/GenBank/DDBJ databases">
        <title>Bird 10,000 Genomes (B10K) Project - Family phase.</title>
        <authorList>
            <person name="Zhang G."/>
        </authorList>
    </citation>
    <scope>NUCLEOTIDE SEQUENCE</scope>
    <source>
        <strain evidence="22">B10K-DU-012-30</strain>
        <tissue evidence="22">Muscle</tissue>
    </source>
</reference>
<feature type="non-terminal residue" evidence="22">
    <location>
        <position position="752"/>
    </location>
</feature>
<organism evidence="22 23">
    <name type="scientific">Picathartes gymnocephalus</name>
    <name type="common">White-necked rockfowl</name>
    <dbReference type="NCBI Taxonomy" id="175131"/>
    <lineage>
        <taxon>Eukaryota</taxon>
        <taxon>Metazoa</taxon>
        <taxon>Chordata</taxon>
        <taxon>Craniata</taxon>
        <taxon>Vertebrata</taxon>
        <taxon>Euteleostomi</taxon>
        <taxon>Archelosauria</taxon>
        <taxon>Archosauria</taxon>
        <taxon>Dinosauria</taxon>
        <taxon>Saurischia</taxon>
        <taxon>Theropoda</taxon>
        <taxon>Coelurosauria</taxon>
        <taxon>Aves</taxon>
        <taxon>Neognathae</taxon>
        <taxon>Neoaves</taxon>
        <taxon>Telluraves</taxon>
        <taxon>Australaves</taxon>
        <taxon>Passeriformes</taxon>
        <taxon>Picathartidae</taxon>
        <taxon>Picathartes</taxon>
    </lineage>
</organism>
<keyword evidence="6" id="KW-0808">Transferase</keyword>
<dbReference type="PROSITE" id="PS50089">
    <property type="entry name" value="ZF_RING_2"/>
    <property type="match status" value="1"/>
</dbReference>
<evidence type="ECO:0000256" key="17">
    <source>
        <dbReference type="PROSITE-ProRule" id="PRU00087"/>
    </source>
</evidence>
<dbReference type="GO" id="GO:0061630">
    <property type="term" value="F:ubiquitin protein ligase activity"/>
    <property type="evidence" value="ECO:0007669"/>
    <property type="project" value="UniProtKB-EC"/>
</dbReference>
<dbReference type="PROSITE" id="PS00518">
    <property type="entry name" value="ZF_RING_1"/>
    <property type="match status" value="1"/>
</dbReference>
<evidence type="ECO:0000256" key="14">
    <source>
        <dbReference type="ARBA" id="ARBA00041590"/>
    </source>
</evidence>
<evidence type="ECO:0000256" key="6">
    <source>
        <dbReference type="ARBA" id="ARBA00022679"/>
    </source>
</evidence>
<keyword evidence="5" id="KW-0597">Phosphoprotein</keyword>
<dbReference type="OrthoDB" id="342730at2759"/>
<dbReference type="FunFam" id="3.30.40.10:FF:000032">
    <property type="entry name" value="Tripartite motif containing 2"/>
    <property type="match status" value="1"/>
</dbReference>
<evidence type="ECO:0000256" key="1">
    <source>
        <dbReference type="ARBA" id="ARBA00000900"/>
    </source>
</evidence>
<dbReference type="Gene3D" id="3.30.40.10">
    <property type="entry name" value="Zinc/RING finger domain, C3HC4 (zinc finger)"/>
    <property type="match status" value="1"/>
</dbReference>
<dbReference type="FunFam" id="2.60.40.10:FF:000198">
    <property type="entry name" value="Tripartite motif-containing protein 2"/>
    <property type="match status" value="1"/>
</dbReference>
<name>A0A851B1Q9_PICGY</name>